<dbReference type="AlphaFoldDB" id="A0AAW2E4M2"/>
<sequence length="121" mass="13425">MDIPEPWCVLCNQVLESASHRFLKCPAAKPLWFTTCWGFKHPLIGAKFKECAIVFSKPQAPIMVQPVIRWSPSPLGFIKLNVNAAIAQNNSALAVVARNEHGTVLKAWSKILPKRSITNCS</sequence>
<evidence type="ECO:0008006" key="3">
    <source>
        <dbReference type="Google" id="ProtNLM"/>
    </source>
</evidence>
<gene>
    <name evidence="1" type="ORF">SO802_003667</name>
</gene>
<organism evidence="1 2">
    <name type="scientific">Lithocarpus litseifolius</name>
    <dbReference type="NCBI Taxonomy" id="425828"/>
    <lineage>
        <taxon>Eukaryota</taxon>
        <taxon>Viridiplantae</taxon>
        <taxon>Streptophyta</taxon>
        <taxon>Embryophyta</taxon>
        <taxon>Tracheophyta</taxon>
        <taxon>Spermatophyta</taxon>
        <taxon>Magnoliopsida</taxon>
        <taxon>eudicotyledons</taxon>
        <taxon>Gunneridae</taxon>
        <taxon>Pentapetalae</taxon>
        <taxon>rosids</taxon>
        <taxon>fabids</taxon>
        <taxon>Fagales</taxon>
        <taxon>Fagaceae</taxon>
        <taxon>Lithocarpus</taxon>
    </lineage>
</organism>
<accession>A0AAW2E4M2</accession>
<dbReference type="Proteomes" id="UP001459277">
    <property type="component" value="Unassembled WGS sequence"/>
</dbReference>
<evidence type="ECO:0000313" key="1">
    <source>
        <dbReference type="EMBL" id="KAL0016598.1"/>
    </source>
</evidence>
<keyword evidence="2" id="KW-1185">Reference proteome</keyword>
<dbReference type="EMBL" id="JAZDWU010000001">
    <property type="protein sequence ID" value="KAL0016598.1"/>
    <property type="molecule type" value="Genomic_DNA"/>
</dbReference>
<reference evidence="1 2" key="1">
    <citation type="submission" date="2024-01" db="EMBL/GenBank/DDBJ databases">
        <title>A telomere-to-telomere, gap-free genome of sweet tea (Lithocarpus litseifolius).</title>
        <authorList>
            <person name="Zhou J."/>
        </authorList>
    </citation>
    <scope>NUCLEOTIDE SEQUENCE [LARGE SCALE GENOMIC DNA]</scope>
    <source>
        <strain evidence="1">Zhou-2022a</strain>
        <tissue evidence="1">Leaf</tissue>
    </source>
</reference>
<proteinExistence type="predicted"/>
<protein>
    <recommendedName>
        <fullName evidence="3">Reverse transcriptase zinc-binding domain-containing protein</fullName>
    </recommendedName>
</protein>
<comment type="caution">
    <text evidence="1">The sequence shown here is derived from an EMBL/GenBank/DDBJ whole genome shotgun (WGS) entry which is preliminary data.</text>
</comment>
<name>A0AAW2E4M2_9ROSI</name>
<evidence type="ECO:0000313" key="2">
    <source>
        <dbReference type="Proteomes" id="UP001459277"/>
    </source>
</evidence>